<name>A0ABS9KB36_9BACT</name>
<dbReference type="Pfam" id="PF00072">
    <property type="entry name" value="Response_reg"/>
    <property type="match status" value="1"/>
</dbReference>
<feature type="domain" description="OmpR/PhoB-type" evidence="9">
    <location>
        <begin position="132"/>
        <end position="230"/>
    </location>
</feature>
<dbReference type="PANTHER" id="PTHR48111:SF22">
    <property type="entry name" value="REGULATOR OF RPOS"/>
    <property type="match status" value="1"/>
</dbReference>
<dbReference type="InterPro" id="IPR001867">
    <property type="entry name" value="OmpR/PhoB-type_DNA-bd"/>
</dbReference>
<evidence type="ECO:0000256" key="5">
    <source>
        <dbReference type="ARBA" id="ARBA00023163"/>
    </source>
</evidence>
<dbReference type="PANTHER" id="PTHR48111">
    <property type="entry name" value="REGULATOR OF RPOS"/>
    <property type="match status" value="1"/>
</dbReference>
<dbReference type="PROSITE" id="PS50110">
    <property type="entry name" value="RESPONSE_REGULATORY"/>
    <property type="match status" value="1"/>
</dbReference>
<gene>
    <name evidence="10" type="ORF">L6773_05805</name>
</gene>
<feature type="DNA-binding region" description="OmpR/PhoB-type" evidence="7">
    <location>
        <begin position="132"/>
        <end position="230"/>
    </location>
</feature>
<dbReference type="Gene3D" id="3.40.50.2300">
    <property type="match status" value="1"/>
</dbReference>
<evidence type="ECO:0000259" key="9">
    <source>
        <dbReference type="PROSITE" id="PS51755"/>
    </source>
</evidence>
<dbReference type="SUPFAM" id="SSF52172">
    <property type="entry name" value="CheY-like"/>
    <property type="match status" value="1"/>
</dbReference>
<dbReference type="InterPro" id="IPR001789">
    <property type="entry name" value="Sig_transdc_resp-reg_receiver"/>
</dbReference>
<evidence type="ECO:0000256" key="7">
    <source>
        <dbReference type="PROSITE-ProRule" id="PRU01091"/>
    </source>
</evidence>
<dbReference type="CDD" id="cd00383">
    <property type="entry name" value="trans_reg_C"/>
    <property type="match status" value="1"/>
</dbReference>
<feature type="domain" description="Response regulatory" evidence="8">
    <location>
        <begin position="8"/>
        <end position="122"/>
    </location>
</feature>
<dbReference type="Gene3D" id="1.10.10.10">
    <property type="entry name" value="Winged helix-like DNA-binding domain superfamily/Winged helix DNA-binding domain"/>
    <property type="match status" value="1"/>
</dbReference>
<dbReference type="EMBL" id="JAKLWS010000005">
    <property type="protein sequence ID" value="MCG2588070.1"/>
    <property type="molecule type" value="Genomic_DNA"/>
</dbReference>
<protein>
    <submittedName>
        <fullName evidence="10">Response regulator transcription factor</fullName>
    </submittedName>
</protein>
<keyword evidence="2" id="KW-0902">Two-component regulatory system</keyword>
<reference evidence="10" key="1">
    <citation type="submission" date="2022-01" db="EMBL/GenBank/DDBJ databases">
        <authorList>
            <person name="Wang Y."/>
        </authorList>
    </citation>
    <scope>NUCLEOTIDE SEQUENCE</scope>
    <source>
        <strain evidence="10">WB101</strain>
    </source>
</reference>
<evidence type="ECO:0000313" key="11">
    <source>
        <dbReference type="Proteomes" id="UP001165366"/>
    </source>
</evidence>
<keyword evidence="11" id="KW-1185">Reference proteome</keyword>
<dbReference type="InterPro" id="IPR011006">
    <property type="entry name" value="CheY-like_superfamily"/>
</dbReference>
<dbReference type="InterPro" id="IPR016032">
    <property type="entry name" value="Sig_transdc_resp-reg_C-effctor"/>
</dbReference>
<sequence>MEKLEGLKFLVVEDDPTVRLLVKKALENNGGIIAEADSAKAGKEKAMKNDYDMIVLDLRLPDGTGYDVCVDLRENDVTTPILVLSAEQETNMKVRVLNVGADDYLTKPFSVEELLARIEAIHRRTNSHNSSESELECHEMKINLIERKMIINGAEVKLTNSEFNLLVYLVRNSGRTVSQEELAEKVWGIDFNTQTNYINVYISYLRKKIRKHSDFQYIRTIRKKGFKAVCGPKDDLD</sequence>
<evidence type="ECO:0000256" key="4">
    <source>
        <dbReference type="ARBA" id="ARBA00023125"/>
    </source>
</evidence>
<keyword evidence="4 7" id="KW-0238">DNA-binding</keyword>
<evidence type="ECO:0000256" key="6">
    <source>
        <dbReference type="PROSITE-ProRule" id="PRU00169"/>
    </source>
</evidence>
<keyword evidence="3" id="KW-0805">Transcription regulation</keyword>
<dbReference type="SMART" id="SM00862">
    <property type="entry name" value="Trans_reg_C"/>
    <property type="match status" value="1"/>
</dbReference>
<reference evidence="10" key="2">
    <citation type="submission" date="2024-05" db="EMBL/GenBank/DDBJ databases">
        <title>Rhodohalobacter halophilus gen. nov., sp. nov., a moderately halophilic member of the family Balneolaceae.</title>
        <authorList>
            <person name="Xia J."/>
        </authorList>
    </citation>
    <scope>NUCLEOTIDE SEQUENCE</scope>
    <source>
        <strain evidence="10">WB101</strain>
    </source>
</reference>
<dbReference type="SMART" id="SM00448">
    <property type="entry name" value="REC"/>
    <property type="match status" value="1"/>
</dbReference>
<feature type="modified residue" description="4-aspartylphosphate" evidence="6">
    <location>
        <position position="57"/>
    </location>
</feature>
<accession>A0ABS9KB36</accession>
<comment type="caution">
    <text evidence="10">The sequence shown here is derived from an EMBL/GenBank/DDBJ whole genome shotgun (WGS) entry which is preliminary data.</text>
</comment>
<evidence type="ECO:0000313" key="10">
    <source>
        <dbReference type="EMBL" id="MCG2588070.1"/>
    </source>
</evidence>
<keyword evidence="1 6" id="KW-0597">Phosphoprotein</keyword>
<dbReference type="Proteomes" id="UP001165366">
    <property type="component" value="Unassembled WGS sequence"/>
</dbReference>
<dbReference type="InterPro" id="IPR036388">
    <property type="entry name" value="WH-like_DNA-bd_sf"/>
</dbReference>
<evidence type="ECO:0000256" key="3">
    <source>
        <dbReference type="ARBA" id="ARBA00023015"/>
    </source>
</evidence>
<evidence type="ECO:0000256" key="2">
    <source>
        <dbReference type="ARBA" id="ARBA00023012"/>
    </source>
</evidence>
<dbReference type="InterPro" id="IPR039420">
    <property type="entry name" value="WalR-like"/>
</dbReference>
<evidence type="ECO:0000259" key="8">
    <source>
        <dbReference type="PROSITE" id="PS50110"/>
    </source>
</evidence>
<dbReference type="PROSITE" id="PS51755">
    <property type="entry name" value="OMPR_PHOB"/>
    <property type="match status" value="1"/>
</dbReference>
<dbReference type="RefSeq" id="WP_237852914.1">
    <property type="nucleotide sequence ID" value="NZ_JAKLWS010000005.1"/>
</dbReference>
<dbReference type="Pfam" id="PF00486">
    <property type="entry name" value="Trans_reg_C"/>
    <property type="match status" value="1"/>
</dbReference>
<keyword evidence="5" id="KW-0804">Transcription</keyword>
<evidence type="ECO:0000256" key="1">
    <source>
        <dbReference type="ARBA" id="ARBA00022553"/>
    </source>
</evidence>
<proteinExistence type="predicted"/>
<dbReference type="SUPFAM" id="SSF46894">
    <property type="entry name" value="C-terminal effector domain of the bipartite response regulators"/>
    <property type="match status" value="1"/>
</dbReference>
<organism evidence="10 11">
    <name type="scientific">Rhodohalobacter sulfatireducens</name>
    <dbReference type="NCBI Taxonomy" id="2911366"/>
    <lineage>
        <taxon>Bacteria</taxon>
        <taxon>Pseudomonadati</taxon>
        <taxon>Balneolota</taxon>
        <taxon>Balneolia</taxon>
        <taxon>Balneolales</taxon>
        <taxon>Balneolaceae</taxon>
        <taxon>Rhodohalobacter</taxon>
    </lineage>
</organism>